<evidence type="ECO:0000256" key="2">
    <source>
        <dbReference type="ARBA" id="ARBA00022448"/>
    </source>
</evidence>
<evidence type="ECO:0000256" key="1">
    <source>
        <dbReference type="ARBA" id="ARBA00004651"/>
    </source>
</evidence>
<dbReference type="InterPro" id="IPR050835">
    <property type="entry name" value="ABC_transporter_sub-D"/>
</dbReference>
<dbReference type="InterPro" id="IPR036640">
    <property type="entry name" value="ABC1_TM_sf"/>
</dbReference>
<dbReference type="GO" id="GO:0005886">
    <property type="term" value="C:plasma membrane"/>
    <property type="evidence" value="ECO:0007669"/>
    <property type="project" value="UniProtKB-SubCell"/>
</dbReference>
<feature type="domain" description="ABC transmembrane type-1" evidence="7">
    <location>
        <begin position="16"/>
        <end position="159"/>
    </location>
</feature>
<dbReference type="PANTHER" id="PTHR11384:SF59">
    <property type="entry name" value="LYSOSOMAL COBALAMIN TRANSPORTER ABCD4"/>
    <property type="match status" value="1"/>
</dbReference>
<dbReference type="Pfam" id="PF06472">
    <property type="entry name" value="ABC_membrane_2"/>
    <property type="match status" value="1"/>
</dbReference>
<name>C6SKG6_NEIME</name>
<evidence type="ECO:0000259" key="7">
    <source>
        <dbReference type="PROSITE" id="PS50929"/>
    </source>
</evidence>
<comment type="subcellular location">
    <subcellularLocation>
        <location evidence="1">Cell membrane</location>
        <topology evidence="1">Multi-pass membrane protein</topology>
    </subcellularLocation>
</comment>
<evidence type="ECO:0000256" key="4">
    <source>
        <dbReference type="ARBA" id="ARBA00022989"/>
    </source>
</evidence>
<dbReference type="SUPFAM" id="SSF90123">
    <property type="entry name" value="ABC transporter transmembrane region"/>
    <property type="match status" value="1"/>
</dbReference>
<accession>C6SKG6</accession>
<evidence type="ECO:0000313" key="8">
    <source>
        <dbReference type="EMBL" id="CBA08174.1"/>
    </source>
</evidence>
<keyword evidence="5 6" id="KW-0472">Membrane</keyword>
<proteinExistence type="predicted"/>
<evidence type="ECO:0000256" key="5">
    <source>
        <dbReference type="ARBA" id="ARBA00023136"/>
    </source>
</evidence>
<evidence type="ECO:0000256" key="6">
    <source>
        <dbReference type="SAM" id="Phobius"/>
    </source>
</evidence>
<dbReference type="AlphaFoldDB" id="C6SKG6"/>
<keyword evidence="2" id="KW-0813">Transport</keyword>
<dbReference type="Gene3D" id="1.20.1560.10">
    <property type="entry name" value="ABC transporter type 1, transmembrane domain"/>
    <property type="match status" value="1"/>
</dbReference>
<gene>
    <name evidence="8" type="primary">sbmA1</name>
    <name evidence="8" type="ORF">NMW_1436</name>
</gene>
<keyword evidence="4 6" id="KW-1133">Transmembrane helix</keyword>
<protein>
    <submittedName>
        <fullName evidence="8">ABC-type long-chain fatty acid transport system, fused permease and ATPase components</fullName>
    </submittedName>
</protein>
<reference evidence="8" key="1">
    <citation type="journal article" date="2008" name="Proc. Natl. Acad. Sci. U.S.A.">
        <title>Whole-genome comparison of disease and carriage strains provides insights into virulence evolution in Neisseria meningitidis.</title>
        <authorList>
            <person name="Schoen C."/>
            <person name="Blom J."/>
            <person name="Claus H."/>
            <person name="Schramm-Glueck A."/>
            <person name="Brandt P."/>
            <person name="Mueller T."/>
            <person name="Goesmann A."/>
            <person name="Joseph B."/>
            <person name="Konietzny S."/>
            <person name="Kurzai O."/>
            <person name="Schmitt C."/>
            <person name="Friedrich T."/>
            <person name="Linke B."/>
            <person name="Vogel U."/>
            <person name="Frosch M."/>
        </authorList>
    </citation>
    <scope>NUCLEOTIDE SEQUENCE</scope>
    <source>
        <strain evidence="8">Alpha275</strain>
    </source>
</reference>
<dbReference type="InterPro" id="IPR011527">
    <property type="entry name" value="ABC1_TM_dom"/>
</dbReference>
<organism evidence="8">
    <name type="scientific">Neisseria meningitidis alpha275</name>
    <dbReference type="NCBI Taxonomy" id="295996"/>
    <lineage>
        <taxon>Bacteria</taxon>
        <taxon>Pseudomonadati</taxon>
        <taxon>Pseudomonadota</taxon>
        <taxon>Betaproteobacteria</taxon>
        <taxon>Neisseriales</taxon>
        <taxon>Neisseriaceae</taxon>
        <taxon>Neisseria</taxon>
    </lineage>
</organism>
<dbReference type="GO" id="GO:0140359">
    <property type="term" value="F:ABC-type transporter activity"/>
    <property type="evidence" value="ECO:0007669"/>
    <property type="project" value="InterPro"/>
</dbReference>
<dbReference type="PROSITE" id="PS50929">
    <property type="entry name" value="ABC_TM1F"/>
    <property type="match status" value="1"/>
</dbReference>
<evidence type="ECO:0000256" key="3">
    <source>
        <dbReference type="ARBA" id="ARBA00022692"/>
    </source>
</evidence>
<sequence length="214" mass="24531">MAGILTVFGFDIPHGIVWLVFIFVILATFIAMWIGNPLIRYNYENEKLNGDYRYSLIRVRDHAESVAFYNGEKHEYDQLSDRFKAIIRNRWRIARQSVCLSGFNDMFTNGIKLFPIILQAPRLFAGQIKIGDIQQTVQAFARLQNALSFFRMFYNKFTAYRARLERLYGFLLSTEEQHSAQQPEISEVSDGIALECKAAAAFARIGGSFCTAEA</sequence>
<dbReference type="GO" id="GO:0005524">
    <property type="term" value="F:ATP binding"/>
    <property type="evidence" value="ECO:0007669"/>
    <property type="project" value="InterPro"/>
</dbReference>
<dbReference type="EMBL" id="AM889138">
    <property type="protein sequence ID" value="CBA08174.1"/>
    <property type="molecule type" value="Genomic_DNA"/>
</dbReference>
<keyword evidence="3 6" id="KW-0812">Transmembrane</keyword>
<feature type="transmembrane region" description="Helical" evidence="6">
    <location>
        <begin position="15"/>
        <end position="34"/>
    </location>
</feature>
<dbReference type="PANTHER" id="PTHR11384">
    <property type="entry name" value="ATP-BINDING CASSETTE, SUB-FAMILY D MEMBER"/>
    <property type="match status" value="1"/>
</dbReference>